<accession>A0A0P9A377</accession>
<name>A0A0P9A377_DROAN</name>
<sequence length="74" mass="8348">MKLANKNLYKLFKSAGLDLATLTLRRQIEIISVYLTWIHLVMEICSLALYCSGSVTKSFQTIHLLVGNSFQLSV</sequence>
<dbReference type="EMBL" id="CH902620">
    <property type="protein sequence ID" value="KPU72981.1"/>
    <property type="molecule type" value="Genomic_DNA"/>
</dbReference>
<proteinExistence type="predicted"/>
<evidence type="ECO:0000313" key="2">
    <source>
        <dbReference type="EMBL" id="KPU72981.1"/>
    </source>
</evidence>
<dbReference type="GeneID" id="26513728"/>
<feature type="transmembrane region" description="Helical" evidence="1">
    <location>
        <begin position="31"/>
        <end position="50"/>
    </location>
</feature>
<dbReference type="OrthoDB" id="7808355at2759"/>
<gene>
    <name evidence="2" type="primary">Dana\GF26319</name>
    <name evidence="2" type="ORF">GF26319</name>
</gene>
<evidence type="ECO:0000313" key="4">
    <source>
        <dbReference type="Proteomes" id="UP000007801"/>
    </source>
</evidence>
<keyword evidence="1" id="KW-0472">Membrane</keyword>
<keyword evidence="1" id="KW-1133">Transmembrane helix</keyword>
<dbReference type="KEGG" id="dan:26513728"/>
<dbReference type="AlphaFoldDB" id="A0A0P9A377"/>
<evidence type="ECO:0000256" key="1">
    <source>
        <dbReference type="SAM" id="Phobius"/>
    </source>
</evidence>
<evidence type="ECO:0000313" key="3">
    <source>
        <dbReference type="EMBL" id="KPU72983.1"/>
    </source>
</evidence>
<keyword evidence="1" id="KW-0812">Transmembrane</keyword>
<reference evidence="2 4" key="1">
    <citation type="journal article" date="2007" name="Nature">
        <title>Evolution of genes and genomes on the Drosophila phylogeny.</title>
        <authorList>
            <consortium name="Drosophila 12 Genomes Consortium"/>
            <person name="Clark A.G."/>
            <person name="Eisen M.B."/>
            <person name="Smith D.R."/>
            <person name="Bergman C.M."/>
            <person name="Oliver B."/>
            <person name="Markow T.A."/>
            <person name="Kaufman T.C."/>
            <person name="Kellis M."/>
            <person name="Gelbart W."/>
            <person name="Iyer V.N."/>
            <person name="Pollard D.A."/>
            <person name="Sackton T.B."/>
            <person name="Larracuente A.M."/>
            <person name="Singh N.D."/>
            <person name="Abad J.P."/>
            <person name="Abt D.N."/>
            <person name="Adryan B."/>
            <person name="Aguade M."/>
            <person name="Akashi H."/>
            <person name="Anderson W.W."/>
            <person name="Aquadro C.F."/>
            <person name="Ardell D.H."/>
            <person name="Arguello R."/>
            <person name="Artieri C.G."/>
            <person name="Barbash D.A."/>
            <person name="Barker D."/>
            <person name="Barsanti P."/>
            <person name="Batterham P."/>
            <person name="Batzoglou S."/>
            <person name="Begun D."/>
            <person name="Bhutkar A."/>
            <person name="Blanco E."/>
            <person name="Bosak S.A."/>
            <person name="Bradley R.K."/>
            <person name="Brand A.D."/>
            <person name="Brent M.R."/>
            <person name="Brooks A.N."/>
            <person name="Brown R.H."/>
            <person name="Butlin R.K."/>
            <person name="Caggese C."/>
            <person name="Calvi B.R."/>
            <person name="Bernardo de Carvalho A."/>
            <person name="Caspi A."/>
            <person name="Castrezana S."/>
            <person name="Celniker S.E."/>
            <person name="Chang J.L."/>
            <person name="Chapple C."/>
            <person name="Chatterji S."/>
            <person name="Chinwalla A."/>
            <person name="Civetta A."/>
            <person name="Clifton S.W."/>
            <person name="Comeron J.M."/>
            <person name="Costello J.C."/>
            <person name="Coyne J.A."/>
            <person name="Daub J."/>
            <person name="David R.G."/>
            <person name="Delcher A.L."/>
            <person name="Delehaunty K."/>
            <person name="Do C.B."/>
            <person name="Ebling H."/>
            <person name="Edwards K."/>
            <person name="Eickbush T."/>
            <person name="Evans J.D."/>
            <person name="Filipski A."/>
            <person name="Findeiss S."/>
            <person name="Freyhult E."/>
            <person name="Fulton L."/>
            <person name="Fulton R."/>
            <person name="Garcia A.C."/>
            <person name="Gardiner A."/>
            <person name="Garfield D.A."/>
            <person name="Garvin B.E."/>
            <person name="Gibson G."/>
            <person name="Gilbert D."/>
            <person name="Gnerre S."/>
            <person name="Godfrey J."/>
            <person name="Good R."/>
            <person name="Gotea V."/>
            <person name="Gravely B."/>
            <person name="Greenberg A.J."/>
            <person name="Griffiths-Jones S."/>
            <person name="Gross S."/>
            <person name="Guigo R."/>
            <person name="Gustafson E.A."/>
            <person name="Haerty W."/>
            <person name="Hahn M.W."/>
            <person name="Halligan D.L."/>
            <person name="Halpern A.L."/>
            <person name="Halter G.M."/>
            <person name="Han M.V."/>
            <person name="Heger A."/>
            <person name="Hillier L."/>
            <person name="Hinrichs A.S."/>
            <person name="Holmes I."/>
            <person name="Hoskins R.A."/>
            <person name="Hubisz M.J."/>
            <person name="Hultmark D."/>
            <person name="Huntley M.A."/>
            <person name="Jaffe D.B."/>
            <person name="Jagadeeshan S."/>
            <person name="Jeck W.R."/>
            <person name="Johnson J."/>
            <person name="Jones C.D."/>
            <person name="Jordan W.C."/>
            <person name="Karpen G.H."/>
            <person name="Kataoka E."/>
            <person name="Keightley P.D."/>
            <person name="Kheradpour P."/>
            <person name="Kirkness E.F."/>
            <person name="Koerich L.B."/>
            <person name="Kristiansen K."/>
            <person name="Kudrna D."/>
            <person name="Kulathinal R.J."/>
            <person name="Kumar S."/>
            <person name="Kwok R."/>
            <person name="Lander E."/>
            <person name="Langley C.H."/>
            <person name="Lapoint R."/>
            <person name="Lazzaro B.P."/>
            <person name="Lee S.J."/>
            <person name="Levesque L."/>
            <person name="Li R."/>
            <person name="Lin C.F."/>
            <person name="Lin M.F."/>
            <person name="Lindblad-Toh K."/>
            <person name="Llopart A."/>
            <person name="Long M."/>
            <person name="Low L."/>
            <person name="Lozovsky E."/>
            <person name="Lu J."/>
            <person name="Luo M."/>
            <person name="Machado C.A."/>
            <person name="Makalowski W."/>
            <person name="Marzo M."/>
            <person name="Matsuda M."/>
            <person name="Matzkin L."/>
            <person name="McAllister B."/>
            <person name="McBride C.S."/>
            <person name="McKernan B."/>
            <person name="McKernan K."/>
            <person name="Mendez-Lago M."/>
            <person name="Minx P."/>
            <person name="Mollenhauer M.U."/>
            <person name="Montooth K."/>
            <person name="Mount S.M."/>
            <person name="Mu X."/>
            <person name="Myers E."/>
            <person name="Negre B."/>
            <person name="Newfeld S."/>
            <person name="Nielsen R."/>
            <person name="Noor M.A."/>
            <person name="O'Grady P."/>
            <person name="Pachter L."/>
            <person name="Papaceit M."/>
            <person name="Parisi M.J."/>
            <person name="Parisi M."/>
            <person name="Parts L."/>
            <person name="Pedersen J.S."/>
            <person name="Pesole G."/>
            <person name="Phillippy A.M."/>
            <person name="Ponting C.P."/>
            <person name="Pop M."/>
            <person name="Porcelli D."/>
            <person name="Powell J.R."/>
            <person name="Prohaska S."/>
            <person name="Pruitt K."/>
            <person name="Puig M."/>
            <person name="Quesneville H."/>
            <person name="Ram K.R."/>
            <person name="Rand D."/>
            <person name="Rasmussen M.D."/>
            <person name="Reed L.K."/>
            <person name="Reenan R."/>
            <person name="Reily A."/>
            <person name="Remington K.A."/>
            <person name="Rieger T.T."/>
            <person name="Ritchie M.G."/>
            <person name="Robin C."/>
            <person name="Rogers Y.H."/>
            <person name="Rohde C."/>
            <person name="Rozas J."/>
            <person name="Rubenfield M.J."/>
            <person name="Ruiz A."/>
            <person name="Russo S."/>
            <person name="Salzberg S.L."/>
            <person name="Sanchez-Gracia A."/>
            <person name="Saranga D.J."/>
            <person name="Sato H."/>
            <person name="Schaeffer S.W."/>
            <person name="Schatz M.C."/>
            <person name="Schlenke T."/>
            <person name="Schwartz R."/>
            <person name="Segarra C."/>
            <person name="Singh R.S."/>
            <person name="Sirot L."/>
            <person name="Sirota M."/>
            <person name="Sisneros N.B."/>
            <person name="Smith C.D."/>
            <person name="Smith T.F."/>
            <person name="Spieth J."/>
            <person name="Stage D.E."/>
            <person name="Stark A."/>
            <person name="Stephan W."/>
            <person name="Strausberg R.L."/>
            <person name="Strempel S."/>
            <person name="Sturgill D."/>
            <person name="Sutton G."/>
            <person name="Sutton G.G."/>
            <person name="Tao W."/>
            <person name="Teichmann S."/>
            <person name="Tobari Y.N."/>
            <person name="Tomimura Y."/>
            <person name="Tsolas J.M."/>
            <person name="Valente V.L."/>
            <person name="Venter E."/>
            <person name="Venter J.C."/>
            <person name="Vicario S."/>
            <person name="Vieira F.G."/>
            <person name="Vilella A.J."/>
            <person name="Villasante A."/>
            <person name="Walenz B."/>
            <person name="Wang J."/>
            <person name="Wasserman M."/>
            <person name="Watts T."/>
            <person name="Wilson D."/>
            <person name="Wilson R.K."/>
            <person name="Wing R.A."/>
            <person name="Wolfner M.F."/>
            <person name="Wong A."/>
            <person name="Wong G.K."/>
            <person name="Wu C.I."/>
            <person name="Wu G."/>
            <person name="Yamamoto D."/>
            <person name="Yang H.P."/>
            <person name="Yang S.P."/>
            <person name="Yorke J.A."/>
            <person name="Yoshida K."/>
            <person name="Zdobnov E."/>
            <person name="Zhang P."/>
            <person name="Zhang Y."/>
            <person name="Zimin A.V."/>
            <person name="Baldwin J."/>
            <person name="Abdouelleil A."/>
            <person name="Abdulkadir J."/>
            <person name="Abebe A."/>
            <person name="Abera B."/>
            <person name="Abreu J."/>
            <person name="Acer S.C."/>
            <person name="Aftuck L."/>
            <person name="Alexander A."/>
            <person name="An P."/>
            <person name="Anderson E."/>
            <person name="Anderson S."/>
            <person name="Arachi H."/>
            <person name="Azer M."/>
            <person name="Bachantsang P."/>
            <person name="Barry A."/>
            <person name="Bayul T."/>
            <person name="Berlin A."/>
            <person name="Bessette D."/>
            <person name="Bloom T."/>
            <person name="Blye J."/>
            <person name="Boguslavskiy L."/>
            <person name="Bonnet C."/>
            <person name="Boukhgalter B."/>
            <person name="Bourzgui I."/>
            <person name="Brown A."/>
            <person name="Cahill P."/>
            <person name="Channer S."/>
            <person name="Cheshatsang Y."/>
            <person name="Chuda L."/>
            <person name="Citroen M."/>
            <person name="Collymore A."/>
            <person name="Cooke P."/>
            <person name="Costello M."/>
            <person name="D'Aco K."/>
            <person name="Daza R."/>
            <person name="De Haan G."/>
            <person name="DeGray S."/>
            <person name="DeMaso C."/>
            <person name="Dhargay N."/>
            <person name="Dooley K."/>
            <person name="Dooley E."/>
            <person name="Doricent M."/>
            <person name="Dorje P."/>
            <person name="Dorjee K."/>
            <person name="Dupes A."/>
            <person name="Elong R."/>
            <person name="Falk J."/>
            <person name="Farina A."/>
            <person name="Faro S."/>
            <person name="Ferguson D."/>
            <person name="Fisher S."/>
            <person name="Foley C.D."/>
            <person name="Franke A."/>
            <person name="Friedrich D."/>
            <person name="Gadbois L."/>
            <person name="Gearin G."/>
            <person name="Gearin C.R."/>
            <person name="Giannoukos G."/>
            <person name="Goode T."/>
            <person name="Graham J."/>
            <person name="Grandbois E."/>
            <person name="Grewal S."/>
            <person name="Gyaltsen K."/>
            <person name="Hafez N."/>
            <person name="Hagos B."/>
            <person name="Hall J."/>
            <person name="Henson C."/>
            <person name="Hollinger A."/>
            <person name="Honan T."/>
            <person name="Huard M.D."/>
            <person name="Hughes L."/>
            <person name="Hurhula B."/>
            <person name="Husby M.E."/>
            <person name="Kamat A."/>
            <person name="Kanga B."/>
            <person name="Kashin S."/>
            <person name="Khazanovich D."/>
            <person name="Kisner P."/>
            <person name="Lance K."/>
            <person name="Lara M."/>
            <person name="Lee W."/>
            <person name="Lennon N."/>
            <person name="Letendre F."/>
            <person name="LeVine R."/>
            <person name="Lipovsky A."/>
            <person name="Liu X."/>
            <person name="Liu J."/>
            <person name="Liu S."/>
            <person name="Lokyitsang T."/>
            <person name="Lokyitsang Y."/>
            <person name="Lubonja R."/>
            <person name="Lui A."/>
            <person name="MacDonald P."/>
            <person name="Magnisalis V."/>
            <person name="Maru K."/>
            <person name="Matthews C."/>
            <person name="McCusker W."/>
            <person name="McDonough S."/>
            <person name="Mehta T."/>
            <person name="Meldrim J."/>
            <person name="Meneus L."/>
            <person name="Mihai O."/>
            <person name="Mihalev A."/>
            <person name="Mihova T."/>
            <person name="Mittelman R."/>
            <person name="Mlenga V."/>
            <person name="Montmayeur A."/>
            <person name="Mulrain L."/>
            <person name="Navidi A."/>
            <person name="Naylor J."/>
            <person name="Negash T."/>
            <person name="Nguyen T."/>
            <person name="Nguyen N."/>
            <person name="Nicol R."/>
            <person name="Norbu C."/>
            <person name="Norbu N."/>
            <person name="Novod N."/>
            <person name="O'Neill B."/>
            <person name="Osman S."/>
            <person name="Markiewicz E."/>
            <person name="Oyono O.L."/>
            <person name="Patti C."/>
            <person name="Phunkhang P."/>
            <person name="Pierre F."/>
            <person name="Priest M."/>
            <person name="Raghuraman S."/>
            <person name="Rege F."/>
            <person name="Reyes R."/>
            <person name="Rise C."/>
            <person name="Rogov P."/>
            <person name="Ross K."/>
            <person name="Ryan E."/>
            <person name="Settipalli S."/>
            <person name="Shea T."/>
            <person name="Sherpa N."/>
            <person name="Shi L."/>
            <person name="Shih D."/>
            <person name="Sparrow T."/>
            <person name="Spaulding J."/>
            <person name="Stalker J."/>
            <person name="Stange-Thomann N."/>
            <person name="Stavropoulos S."/>
            <person name="Stone C."/>
            <person name="Strader C."/>
            <person name="Tesfaye S."/>
            <person name="Thomson T."/>
            <person name="Thoulutsang Y."/>
            <person name="Thoulutsang D."/>
            <person name="Topham K."/>
            <person name="Topping I."/>
            <person name="Tsamla T."/>
            <person name="Vassiliev H."/>
            <person name="Vo A."/>
            <person name="Wangchuk T."/>
            <person name="Wangdi T."/>
            <person name="Weiand M."/>
            <person name="Wilkinson J."/>
            <person name="Wilson A."/>
            <person name="Yadav S."/>
            <person name="Young G."/>
            <person name="Yu Q."/>
            <person name="Zembek L."/>
            <person name="Zhong D."/>
            <person name="Zimmer A."/>
            <person name="Zwirko Z."/>
            <person name="Jaffe D.B."/>
            <person name="Alvarez P."/>
            <person name="Brockman W."/>
            <person name="Butler J."/>
            <person name="Chin C."/>
            <person name="Gnerre S."/>
            <person name="Grabherr M."/>
            <person name="Kleber M."/>
            <person name="Mauceli E."/>
            <person name="MacCallum I."/>
        </authorList>
    </citation>
    <scope>NUCLEOTIDE SEQUENCE [LARGE SCALE GENOMIC DNA]</scope>
    <source>
        <strain evidence="2">TSC#14024-0371.13</strain>
        <strain evidence="4">Tucson 14024-0371.13</strain>
    </source>
</reference>
<keyword evidence="4" id="KW-1185">Reference proteome</keyword>
<dbReference type="EMBL" id="CH902620">
    <property type="protein sequence ID" value="KPU72983.1"/>
    <property type="molecule type" value="Genomic_DNA"/>
</dbReference>
<reference evidence="2" key="3">
    <citation type="submission" date="2015-10" db="EMBL/GenBank/DDBJ databases">
        <authorList>
            <consortium name="FlyBase"/>
        </authorList>
    </citation>
    <scope>NUCLEOTIDE SEQUENCE</scope>
    <source>
        <strain evidence="2">TSC#14024-0371.13</strain>
    </source>
</reference>
<reference evidence="2" key="2">
    <citation type="journal article" date="2008" name="Bioinformatics">
        <title>Assembly reconciliation.</title>
        <authorList>
            <person name="Zimin A.V."/>
            <person name="Smith D.R."/>
            <person name="Sutton G."/>
            <person name="Yorke J.A."/>
        </authorList>
    </citation>
    <scope>NUCLEOTIDE SEQUENCE</scope>
    <source>
        <strain evidence="2">TSC#14024-0371.13</strain>
    </source>
</reference>
<dbReference type="Proteomes" id="UP000007801">
    <property type="component" value="Unassembled WGS sequence"/>
</dbReference>
<protein>
    <submittedName>
        <fullName evidence="2">Uncharacterized protein, isoform A</fullName>
    </submittedName>
    <submittedName>
        <fullName evidence="3">Uncharacterized protein, isoform C</fullName>
    </submittedName>
</protein>
<organism evidence="2 4">
    <name type="scientific">Drosophila ananassae</name>
    <name type="common">Fruit fly</name>
    <dbReference type="NCBI Taxonomy" id="7217"/>
    <lineage>
        <taxon>Eukaryota</taxon>
        <taxon>Metazoa</taxon>
        <taxon>Ecdysozoa</taxon>
        <taxon>Arthropoda</taxon>
        <taxon>Hexapoda</taxon>
        <taxon>Insecta</taxon>
        <taxon>Pterygota</taxon>
        <taxon>Neoptera</taxon>
        <taxon>Endopterygota</taxon>
        <taxon>Diptera</taxon>
        <taxon>Brachycera</taxon>
        <taxon>Muscomorpha</taxon>
        <taxon>Ephydroidea</taxon>
        <taxon>Drosophilidae</taxon>
        <taxon>Drosophila</taxon>
        <taxon>Sophophora</taxon>
    </lineage>
</organism>